<dbReference type="InterPro" id="IPR016193">
    <property type="entry name" value="Cytidine_deaminase-like"/>
</dbReference>
<dbReference type="InterPro" id="IPR028883">
    <property type="entry name" value="tRNA_aden_deaminase"/>
</dbReference>
<evidence type="ECO:0000259" key="9">
    <source>
        <dbReference type="PROSITE" id="PS51747"/>
    </source>
</evidence>
<dbReference type="PANTHER" id="PTHR11079:SF202">
    <property type="entry name" value="TRNA-SPECIFIC ADENOSINE DEAMINASE"/>
    <property type="match status" value="1"/>
</dbReference>
<keyword evidence="5 8" id="KW-0378">Hydrolase</keyword>
<dbReference type="PROSITE" id="PS51747">
    <property type="entry name" value="CYT_DCMP_DEAMINASES_2"/>
    <property type="match status" value="1"/>
</dbReference>
<dbReference type="CDD" id="cd01285">
    <property type="entry name" value="nucleoside_deaminase"/>
    <property type="match status" value="1"/>
</dbReference>
<evidence type="ECO:0000256" key="2">
    <source>
        <dbReference type="ARBA" id="ARBA00011738"/>
    </source>
</evidence>
<accession>A0A4D6YE28</accession>
<evidence type="ECO:0000256" key="3">
    <source>
        <dbReference type="ARBA" id="ARBA00022694"/>
    </source>
</evidence>
<comment type="similarity">
    <text evidence="1">Belongs to the cytidine and deoxycytidylate deaminase family. ADAT2 subfamily.</text>
</comment>
<keyword evidence="6 8" id="KW-0862">Zinc</keyword>
<comment type="catalytic activity">
    <reaction evidence="7 8">
        <text>adenosine(34) in tRNA + H2O + H(+) = inosine(34) in tRNA + NH4(+)</text>
        <dbReference type="Rhea" id="RHEA:43168"/>
        <dbReference type="Rhea" id="RHEA-COMP:10373"/>
        <dbReference type="Rhea" id="RHEA-COMP:10374"/>
        <dbReference type="ChEBI" id="CHEBI:15377"/>
        <dbReference type="ChEBI" id="CHEBI:15378"/>
        <dbReference type="ChEBI" id="CHEBI:28938"/>
        <dbReference type="ChEBI" id="CHEBI:74411"/>
        <dbReference type="ChEBI" id="CHEBI:82852"/>
        <dbReference type="EC" id="3.5.4.33"/>
    </reaction>
</comment>
<dbReference type="InterPro" id="IPR002125">
    <property type="entry name" value="CMP_dCMP_dom"/>
</dbReference>
<evidence type="ECO:0000256" key="7">
    <source>
        <dbReference type="ARBA" id="ARBA00048045"/>
    </source>
</evidence>
<dbReference type="AlphaFoldDB" id="A0A4D6YE28"/>
<feature type="binding site" evidence="8">
    <location>
        <position position="76"/>
    </location>
    <ligand>
        <name>Zn(2+)</name>
        <dbReference type="ChEBI" id="CHEBI:29105"/>
        <note>catalytic</note>
    </ligand>
</feature>
<evidence type="ECO:0000313" key="11">
    <source>
        <dbReference type="Proteomes" id="UP000298603"/>
    </source>
</evidence>
<dbReference type="Pfam" id="PF00383">
    <property type="entry name" value="dCMP_cyt_deam_1"/>
    <property type="match status" value="1"/>
</dbReference>
<organism evidence="10 11">
    <name type="scientific">Buchnera aphidicola</name>
    <name type="common">Therioaphis trifolii</name>
    <dbReference type="NCBI Taxonomy" id="1241884"/>
    <lineage>
        <taxon>Bacteria</taxon>
        <taxon>Pseudomonadati</taxon>
        <taxon>Pseudomonadota</taxon>
        <taxon>Gammaproteobacteria</taxon>
        <taxon>Enterobacterales</taxon>
        <taxon>Erwiniaceae</taxon>
        <taxon>Buchnera</taxon>
    </lineage>
</organism>
<feature type="binding site" evidence="8">
    <location>
        <position position="46"/>
    </location>
    <ligand>
        <name>Zn(2+)</name>
        <dbReference type="ChEBI" id="CHEBI:29105"/>
        <note>catalytic</note>
    </ligand>
</feature>
<keyword evidence="11" id="KW-1185">Reference proteome</keyword>
<dbReference type="GO" id="GO:0052717">
    <property type="term" value="F:tRNA-specific adenosine-34 deaminase activity"/>
    <property type="evidence" value="ECO:0007669"/>
    <property type="project" value="UniProtKB-UniRule"/>
</dbReference>
<dbReference type="NCBIfam" id="NF008113">
    <property type="entry name" value="PRK10860.1"/>
    <property type="match status" value="1"/>
</dbReference>
<proteinExistence type="inferred from homology"/>
<feature type="domain" description="CMP/dCMP-type deaminase" evidence="9">
    <location>
        <begin position="1"/>
        <end position="112"/>
    </location>
</feature>
<comment type="subunit">
    <text evidence="2 8">Homodimer.</text>
</comment>
<dbReference type="GO" id="GO:0002100">
    <property type="term" value="P:tRNA wobble adenosine to inosine editing"/>
    <property type="evidence" value="ECO:0007669"/>
    <property type="project" value="UniProtKB-UniRule"/>
</dbReference>
<reference evidence="10 11" key="1">
    <citation type="submission" date="2018-10" db="EMBL/GenBank/DDBJ databases">
        <title>Comparative functional genomics of the obligate endosymbiont Buchnera aphidicola.</title>
        <authorList>
            <person name="Chong R.A."/>
        </authorList>
    </citation>
    <scope>NUCLEOTIDE SEQUENCE [LARGE SCALE GENOMIC DNA]</scope>
    <source>
        <strain evidence="10 11">Tma</strain>
    </source>
</reference>
<protein>
    <recommendedName>
        <fullName evidence="8">tRNA-specific adenosine deaminase</fullName>
        <ecNumber evidence="8">3.5.4.33</ecNumber>
    </recommendedName>
</protein>
<dbReference type="HAMAP" id="MF_00972">
    <property type="entry name" value="tRNA_aden_deaminase"/>
    <property type="match status" value="1"/>
</dbReference>
<evidence type="ECO:0000256" key="4">
    <source>
        <dbReference type="ARBA" id="ARBA00022723"/>
    </source>
</evidence>
<keyword evidence="4 8" id="KW-0479">Metal-binding</keyword>
<keyword evidence="3 8" id="KW-0819">tRNA processing</keyword>
<comment type="function">
    <text evidence="8">Catalyzes the deamination of adenosine to inosine at the wobble position 34 of tRNA(Arg2).</text>
</comment>
<dbReference type="GO" id="GO:0008270">
    <property type="term" value="F:zinc ion binding"/>
    <property type="evidence" value="ECO:0007669"/>
    <property type="project" value="UniProtKB-UniRule"/>
</dbReference>
<dbReference type="Proteomes" id="UP000298603">
    <property type="component" value="Chromosome"/>
</dbReference>
<evidence type="ECO:0000256" key="8">
    <source>
        <dbReference type="HAMAP-Rule" id="MF_00972"/>
    </source>
</evidence>
<dbReference type="SUPFAM" id="SSF53927">
    <property type="entry name" value="Cytidine deaminase-like"/>
    <property type="match status" value="1"/>
</dbReference>
<dbReference type="PROSITE" id="PS00903">
    <property type="entry name" value="CYT_DCMP_DEAMINASES_1"/>
    <property type="match status" value="1"/>
</dbReference>
<gene>
    <name evidence="8" type="primary">tadA</name>
    <name evidence="10" type="ORF">D9V81_00890</name>
</gene>
<dbReference type="PANTHER" id="PTHR11079">
    <property type="entry name" value="CYTOSINE DEAMINASE FAMILY MEMBER"/>
    <property type="match status" value="1"/>
</dbReference>
<feature type="binding site" evidence="8">
    <location>
        <position position="79"/>
    </location>
    <ligand>
        <name>Zn(2+)</name>
        <dbReference type="ChEBI" id="CHEBI:29105"/>
        <note>catalytic</note>
    </ligand>
</feature>
<evidence type="ECO:0000313" key="10">
    <source>
        <dbReference type="EMBL" id="QCI27392.1"/>
    </source>
</evidence>
<dbReference type="EC" id="3.5.4.33" evidence="8"/>
<comment type="cofactor">
    <cofactor evidence="8">
        <name>Zn(2+)</name>
        <dbReference type="ChEBI" id="CHEBI:29105"/>
    </cofactor>
    <text evidence="8">Binds 1 zinc ion per subunit.</text>
</comment>
<evidence type="ECO:0000256" key="1">
    <source>
        <dbReference type="ARBA" id="ARBA00010669"/>
    </source>
</evidence>
<evidence type="ECO:0000256" key="5">
    <source>
        <dbReference type="ARBA" id="ARBA00022801"/>
    </source>
</evidence>
<name>A0A4D6YE28_9GAMM</name>
<dbReference type="InterPro" id="IPR016192">
    <property type="entry name" value="APOBEC/CMP_deaminase_Zn-bd"/>
</dbReference>
<feature type="active site" description="Proton donor" evidence="8">
    <location>
        <position position="48"/>
    </location>
</feature>
<dbReference type="EMBL" id="CP032996">
    <property type="protein sequence ID" value="QCI27392.1"/>
    <property type="molecule type" value="Genomic_DNA"/>
</dbReference>
<evidence type="ECO:0000256" key="6">
    <source>
        <dbReference type="ARBA" id="ARBA00022833"/>
    </source>
</evidence>
<sequence length="141" mass="16067">MKYALILANKARTNGEVPVGAILVFNNYIIGSGFNCSISNHDPTAHAEMIALQEGGKTIKNYRLNNATLYVTLEPCLMCLGAIIRSRIKRLVLGTNCKFKKEQEYSTKFIFKKLKKKIQINESIFFKPCTNLIKNFFKNKR</sequence>
<dbReference type="OrthoDB" id="9802676at2"/>
<dbReference type="Gene3D" id="3.40.140.10">
    <property type="entry name" value="Cytidine Deaminase, domain 2"/>
    <property type="match status" value="1"/>
</dbReference>